<name>A0A438INA4_VITVI</name>
<organism evidence="2 3">
    <name type="scientific">Vitis vinifera</name>
    <name type="common">Grape</name>
    <dbReference type="NCBI Taxonomy" id="29760"/>
    <lineage>
        <taxon>Eukaryota</taxon>
        <taxon>Viridiplantae</taxon>
        <taxon>Streptophyta</taxon>
        <taxon>Embryophyta</taxon>
        <taxon>Tracheophyta</taxon>
        <taxon>Spermatophyta</taxon>
        <taxon>Magnoliopsida</taxon>
        <taxon>eudicotyledons</taxon>
        <taxon>Gunneridae</taxon>
        <taxon>Pentapetalae</taxon>
        <taxon>rosids</taxon>
        <taxon>Vitales</taxon>
        <taxon>Vitaceae</taxon>
        <taxon>Viteae</taxon>
        <taxon>Vitis</taxon>
    </lineage>
</organism>
<evidence type="ECO:0000313" key="2">
    <source>
        <dbReference type="EMBL" id="RVW98105.1"/>
    </source>
</evidence>
<proteinExistence type="predicted"/>
<protein>
    <submittedName>
        <fullName evidence="2">Uncharacterized protein</fullName>
    </submittedName>
</protein>
<reference evidence="2 3" key="1">
    <citation type="journal article" date="2018" name="PLoS Genet.">
        <title>Population sequencing reveals clonal diversity and ancestral inbreeding in the grapevine cultivar Chardonnay.</title>
        <authorList>
            <person name="Roach M.J."/>
            <person name="Johnson D.L."/>
            <person name="Bohlmann J."/>
            <person name="van Vuuren H.J."/>
            <person name="Jones S.J."/>
            <person name="Pretorius I.S."/>
            <person name="Schmidt S.A."/>
            <person name="Borneman A.R."/>
        </authorList>
    </citation>
    <scope>NUCLEOTIDE SEQUENCE [LARGE SCALE GENOMIC DNA]</scope>
    <source>
        <strain evidence="3">cv. Chardonnay</strain>
        <tissue evidence="2">Leaf</tissue>
    </source>
</reference>
<gene>
    <name evidence="2" type="ORF">CK203_029079</name>
</gene>
<comment type="caution">
    <text evidence="2">The sequence shown here is derived from an EMBL/GenBank/DDBJ whole genome shotgun (WGS) entry which is preliminary data.</text>
</comment>
<accession>A0A438INA4</accession>
<dbReference type="AlphaFoldDB" id="A0A438INA4"/>
<evidence type="ECO:0000313" key="3">
    <source>
        <dbReference type="Proteomes" id="UP000288805"/>
    </source>
</evidence>
<feature type="region of interest" description="Disordered" evidence="1">
    <location>
        <begin position="84"/>
        <end position="114"/>
    </location>
</feature>
<dbReference type="Proteomes" id="UP000288805">
    <property type="component" value="Unassembled WGS sequence"/>
</dbReference>
<feature type="compositionally biased region" description="Polar residues" evidence="1">
    <location>
        <begin position="86"/>
        <end position="99"/>
    </location>
</feature>
<dbReference type="EMBL" id="QGNW01000096">
    <property type="protein sequence ID" value="RVW98105.1"/>
    <property type="molecule type" value="Genomic_DNA"/>
</dbReference>
<sequence>MLDLEIELSPHKHYAVTTTYVGLIFSLPTEGRILQLHYVIKFHIPSVQVPIIVPLALAWIDELIKQRLTAEIREFGSFRHVEASERSPTVETNVEPQTNVDHETNVELENSDAS</sequence>
<evidence type="ECO:0000256" key="1">
    <source>
        <dbReference type="SAM" id="MobiDB-lite"/>
    </source>
</evidence>